<evidence type="ECO:0000313" key="7">
    <source>
        <dbReference type="EMBL" id="RZS94744.1"/>
    </source>
</evidence>
<dbReference type="Proteomes" id="UP000292209">
    <property type="component" value="Unassembled WGS sequence"/>
</dbReference>
<dbReference type="HAMAP" id="MF_00171">
    <property type="entry name" value="TruA"/>
    <property type="match status" value="1"/>
</dbReference>
<feature type="domain" description="Pseudouridine synthase I TruA alpha/beta" evidence="6">
    <location>
        <begin position="205"/>
        <end position="315"/>
    </location>
</feature>
<dbReference type="InterPro" id="IPR020095">
    <property type="entry name" value="PsdUridine_synth_TruA_C"/>
</dbReference>
<evidence type="ECO:0000256" key="1">
    <source>
        <dbReference type="ARBA" id="ARBA00009375"/>
    </source>
</evidence>
<reference evidence="7 8" key="1">
    <citation type="submission" date="2019-02" db="EMBL/GenBank/DDBJ databases">
        <title>Genomic Encyclopedia of Archaeal and Bacterial Type Strains, Phase II (KMG-II): from individual species to whole genera.</title>
        <authorList>
            <person name="Goeker M."/>
        </authorList>
    </citation>
    <scope>NUCLEOTIDE SEQUENCE [LARGE SCALE GENOMIC DNA]</scope>
    <source>
        <strain evidence="7 8">DSM 21411</strain>
    </source>
</reference>
<dbReference type="Gene3D" id="3.30.70.580">
    <property type="entry name" value="Pseudouridine synthase I, catalytic domain, N-terminal subdomain"/>
    <property type="match status" value="1"/>
</dbReference>
<name>A0A4Q7P4E3_9BACT</name>
<comment type="similarity">
    <text evidence="1 4 5">Belongs to the tRNA pseudouridine synthase TruA family.</text>
</comment>
<comment type="catalytic activity">
    <reaction evidence="4 5">
        <text>uridine(38/39/40) in tRNA = pseudouridine(38/39/40) in tRNA</text>
        <dbReference type="Rhea" id="RHEA:22376"/>
        <dbReference type="Rhea" id="RHEA-COMP:10085"/>
        <dbReference type="Rhea" id="RHEA-COMP:10087"/>
        <dbReference type="ChEBI" id="CHEBI:65314"/>
        <dbReference type="ChEBI" id="CHEBI:65315"/>
        <dbReference type="EC" id="5.4.99.12"/>
    </reaction>
</comment>
<dbReference type="PANTHER" id="PTHR11142">
    <property type="entry name" value="PSEUDOURIDYLATE SYNTHASE"/>
    <property type="match status" value="1"/>
</dbReference>
<accession>A0A4Q7P4E3</accession>
<dbReference type="GO" id="GO:0031119">
    <property type="term" value="P:tRNA pseudouridine synthesis"/>
    <property type="evidence" value="ECO:0007669"/>
    <property type="project" value="UniProtKB-UniRule"/>
</dbReference>
<dbReference type="Pfam" id="PF01416">
    <property type="entry name" value="PseudoU_synth_1"/>
    <property type="match status" value="1"/>
</dbReference>
<feature type="active site" description="Nucleophile" evidence="4">
    <location>
        <position position="114"/>
    </location>
</feature>
<evidence type="ECO:0000259" key="6">
    <source>
        <dbReference type="Pfam" id="PF01416"/>
    </source>
</evidence>
<evidence type="ECO:0000256" key="5">
    <source>
        <dbReference type="RuleBase" id="RU003792"/>
    </source>
</evidence>
<dbReference type="GO" id="GO:0160147">
    <property type="term" value="F:tRNA pseudouridine(38-40) synthase activity"/>
    <property type="evidence" value="ECO:0007669"/>
    <property type="project" value="UniProtKB-EC"/>
</dbReference>
<comment type="caution">
    <text evidence="4">Lacks conserved residue(s) required for the propagation of feature annotation.</text>
</comment>
<organism evidence="7 8">
    <name type="scientific">Cecembia calidifontis</name>
    <dbReference type="NCBI Taxonomy" id="1187080"/>
    <lineage>
        <taxon>Bacteria</taxon>
        <taxon>Pseudomonadati</taxon>
        <taxon>Bacteroidota</taxon>
        <taxon>Cytophagia</taxon>
        <taxon>Cytophagales</taxon>
        <taxon>Cyclobacteriaceae</taxon>
        <taxon>Cecembia</taxon>
    </lineage>
</organism>
<sequence>MFYWVFSKKIISISNLYGQFRNIKALIYWIADLGWDWKFIKQLLINCLQKYLLDFCHMQSKPYTYLFYLQYLGPRYAGWQQQKGVKTVQGTMERGIRYVLGHEDFTVLGASRTDSGVSCERGAFQLFLRSPLEQSDFLDKVNENLPADIRILSFQQVPKSFNIIQDIAWKEYHYHMAFGEKFHPFASANLGYFPGNPDLENMQKAARLFTGQHDFRNFCSIDKVTDNYRRDILVSEIIPHPLAGQALIPENALIYKVRGNGFLRYQVRMMVSALVEVGIGRLSIEALSQALLSEDKGPIVRHAPANGLLLFDLSFKSL</sequence>
<comment type="subunit">
    <text evidence="4">Homodimer.</text>
</comment>
<dbReference type="InterPro" id="IPR020103">
    <property type="entry name" value="PsdUridine_synth_cat_dom_sf"/>
</dbReference>
<feature type="binding site" evidence="4">
    <location>
        <position position="172"/>
    </location>
    <ligand>
        <name>substrate</name>
    </ligand>
</feature>
<dbReference type="AlphaFoldDB" id="A0A4Q7P4E3"/>
<comment type="caution">
    <text evidence="7">The sequence shown here is derived from an EMBL/GenBank/DDBJ whole genome shotgun (WGS) entry which is preliminary data.</text>
</comment>
<keyword evidence="3 4" id="KW-0413">Isomerase</keyword>
<dbReference type="SUPFAM" id="SSF55120">
    <property type="entry name" value="Pseudouridine synthase"/>
    <property type="match status" value="1"/>
</dbReference>
<evidence type="ECO:0000256" key="3">
    <source>
        <dbReference type="ARBA" id="ARBA00023235"/>
    </source>
</evidence>
<keyword evidence="8" id="KW-1185">Reference proteome</keyword>
<keyword evidence="2 4" id="KW-0819">tRNA processing</keyword>
<dbReference type="EMBL" id="SGXG01000001">
    <property type="protein sequence ID" value="RZS94744.1"/>
    <property type="molecule type" value="Genomic_DNA"/>
</dbReference>
<dbReference type="EC" id="5.4.99.12" evidence="4"/>
<dbReference type="NCBIfam" id="TIGR00071">
    <property type="entry name" value="hisT_truA"/>
    <property type="match status" value="1"/>
</dbReference>
<dbReference type="InterPro" id="IPR001406">
    <property type="entry name" value="PsdUridine_synth_TruA"/>
</dbReference>
<comment type="function">
    <text evidence="4">Formation of pseudouridine at positions 38, 39 and 40 in the anticodon stem and loop of transfer RNAs.</text>
</comment>
<evidence type="ECO:0000256" key="2">
    <source>
        <dbReference type="ARBA" id="ARBA00022694"/>
    </source>
</evidence>
<dbReference type="GO" id="GO:0003723">
    <property type="term" value="F:RNA binding"/>
    <property type="evidence" value="ECO:0007669"/>
    <property type="project" value="InterPro"/>
</dbReference>
<proteinExistence type="inferred from homology"/>
<evidence type="ECO:0000256" key="4">
    <source>
        <dbReference type="HAMAP-Rule" id="MF_00171"/>
    </source>
</evidence>
<dbReference type="InterPro" id="IPR020094">
    <property type="entry name" value="TruA/RsuA/RluB/E/F_N"/>
</dbReference>
<evidence type="ECO:0000313" key="8">
    <source>
        <dbReference type="Proteomes" id="UP000292209"/>
    </source>
</evidence>
<dbReference type="InterPro" id="IPR020097">
    <property type="entry name" value="PsdUridine_synth_TruA_a/b_dom"/>
</dbReference>
<gene>
    <name evidence="4" type="primary">truA</name>
    <name evidence="7" type="ORF">BC751_0252</name>
</gene>
<dbReference type="Gene3D" id="3.30.70.660">
    <property type="entry name" value="Pseudouridine synthase I, catalytic domain, C-terminal subdomain"/>
    <property type="match status" value="1"/>
</dbReference>
<protein>
    <recommendedName>
        <fullName evidence="4">tRNA pseudouridine synthase A</fullName>
        <ecNumber evidence="4">5.4.99.12</ecNumber>
    </recommendedName>
    <alternativeName>
        <fullName evidence="4">tRNA pseudouridine(38-40) synthase</fullName>
    </alternativeName>
    <alternativeName>
        <fullName evidence="4">tRNA pseudouridylate synthase I</fullName>
    </alternativeName>
    <alternativeName>
        <fullName evidence="4">tRNA-uridine isomerase I</fullName>
    </alternativeName>
</protein>
<dbReference type="PANTHER" id="PTHR11142:SF0">
    <property type="entry name" value="TRNA PSEUDOURIDINE SYNTHASE-LIKE 1"/>
    <property type="match status" value="1"/>
</dbReference>